<dbReference type="OrthoDB" id="2359729at2759"/>
<organism evidence="1 2">
    <name type="scientific">Mytilus coruscus</name>
    <name type="common">Sea mussel</name>
    <dbReference type="NCBI Taxonomy" id="42192"/>
    <lineage>
        <taxon>Eukaryota</taxon>
        <taxon>Metazoa</taxon>
        <taxon>Spiralia</taxon>
        <taxon>Lophotrochozoa</taxon>
        <taxon>Mollusca</taxon>
        <taxon>Bivalvia</taxon>
        <taxon>Autobranchia</taxon>
        <taxon>Pteriomorphia</taxon>
        <taxon>Mytilida</taxon>
        <taxon>Mytiloidea</taxon>
        <taxon>Mytilidae</taxon>
        <taxon>Mytilinae</taxon>
        <taxon>Mytilus</taxon>
    </lineage>
</organism>
<reference evidence="1 2" key="1">
    <citation type="submission" date="2020-06" db="EMBL/GenBank/DDBJ databases">
        <authorList>
            <person name="Li R."/>
            <person name="Bekaert M."/>
        </authorList>
    </citation>
    <scope>NUCLEOTIDE SEQUENCE [LARGE SCALE GENOMIC DNA]</scope>
    <source>
        <strain evidence="2">wild</strain>
    </source>
</reference>
<evidence type="ECO:0000313" key="1">
    <source>
        <dbReference type="EMBL" id="CAC5374955.1"/>
    </source>
</evidence>
<protein>
    <submittedName>
        <fullName evidence="1">Uncharacterized protein</fullName>
    </submittedName>
</protein>
<keyword evidence="2" id="KW-1185">Reference proteome</keyword>
<name>A0A6J8AW07_MYTCO</name>
<dbReference type="EMBL" id="CACVKT020002094">
    <property type="protein sequence ID" value="CAC5374955.1"/>
    <property type="molecule type" value="Genomic_DNA"/>
</dbReference>
<proteinExistence type="predicted"/>
<gene>
    <name evidence="1" type="ORF">MCOR_12164</name>
</gene>
<accession>A0A6J8AW07</accession>
<sequence length="233" mass="26534">MIKNKSTLNGIRNAAVFKSEWKDAFETSIQPVIELVNGRFGRMKLKGTPLSVYRGVPHELFGQPLDDYHRPSSRNTTDFDTEEVELDKTNRELLKAGRARDAILCGECNKPRKGYSANRLIDEQDEVLRRIKEQKSYVCGDSLPEGWEMVMISSLLCTSEVETSYYGSTVRSFLPPCCVYCGTKGDFLESSDDYISELFTHFSVVRPICTHCRSKGHGAKIWGRQFVRKKKKS</sequence>
<evidence type="ECO:0000313" key="2">
    <source>
        <dbReference type="Proteomes" id="UP000507470"/>
    </source>
</evidence>
<dbReference type="AlphaFoldDB" id="A0A6J8AW07"/>
<dbReference type="Proteomes" id="UP000507470">
    <property type="component" value="Unassembled WGS sequence"/>
</dbReference>